<reference evidence="1" key="2">
    <citation type="submission" date="2022-06" db="UniProtKB">
        <authorList>
            <consortium name="EnsemblMetazoa"/>
        </authorList>
    </citation>
    <scope>IDENTIFICATION</scope>
    <source>
        <strain evidence="1">PS312</strain>
    </source>
</reference>
<name>A0A2A6B952_PRIPA</name>
<accession>A0A8R1YS70</accession>
<sequence length="210" mass="23429">MSSTGAEKMNLNNLPSDVVRIIIGMEPEAMESMRVVTGTDSSWTISKHANSAQVCPCSVSLIGESLHVSPKEAQNYAYNYAKRTCNFSGSIGAFAIVIRFGSTQLETRIRTVQRAFRYSSSLEDRVALLLSRCSRIEHLKLAMDIFDHELPLKVVRHAMRHLTVGTLTLSGLQSIDQPLANLILDIIRNKNNSLKCLIMKEDEDCNIIME</sequence>
<reference evidence="2" key="1">
    <citation type="journal article" date="2008" name="Nat. Genet.">
        <title>The Pristionchus pacificus genome provides a unique perspective on nematode lifestyle and parasitism.</title>
        <authorList>
            <person name="Dieterich C."/>
            <person name="Clifton S.W."/>
            <person name="Schuster L.N."/>
            <person name="Chinwalla A."/>
            <person name="Delehaunty K."/>
            <person name="Dinkelacker I."/>
            <person name="Fulton L."/>
            <person name="Fulton R."/>
            <person name="Godfrey J."/>
            <person name="Minx P."/>
            <person name="Mitreva M."/>
            <person name="Roeseler W."/>
            <person name="Tian H."/>
            <person name="Witte H."/>
            <person name="Yang S.P."/>
            <person name="Wilson R.K."/>
            <person name="Sommer R.J."/>
        </authorList>
    </citation>
    <scope>NUCLEOTIDE SEQUENCE [LARGE SCALE GENOMIC DNA]</scope>
    <source>
        <strain evidence="2">PS312</strain>
    </source>
</reference>
<protein>
    <submittedName>
        <fullName evidence="1">Uncharacterized protein</fullName>
    </submittedName>
</protein>
<organism evidence="1 2">
    <name type="scientific">Pristionchus pacificus</name>
    <name type="common">Parasitic nematode worm</name>
    <dbReference type="NCBI Taxonomy" id="54126"/>
    <lineage>
        <taxon>Eukaryota</taxon>
        <taxon>Metazoa</taxon>
        <taxon>Ecdysozoa</taxon>
        <taxon>Nematoda</taxon>
        <taxon>Chromadorea</taxon>
        <taxon>Rhabditida</taxon>
        <taxon>Rhabditina</taxon>
        <taxon>Diplogasteromorpha</taxon>
        <taxon>Diplogasteroidea</taxon>
        <taxon>Neodiplogasteridae</taxon>
        <taxon>Pristionchus</taxon>
    </lineage>
</organism>
<evidence type="ECO:0000313" key="1">
    <source>
        <dbReference type="EnsemblMetazoa" id="PPA35103.1"/>
    </source>
</evidence>
<keyword evidence="2" id="KW-1185">Reference proteome</keyword>
<dbReference type="Proteomes" id="UP000005239">
    <property type="component" value="Unassembled WGS sequence"/>
</dbReference>
<accession>A0A2A6B952</accession>
<dbReference type="AlphaFoldDB" id="A0A2A6B952"/>
<gene>
    <name evidence="1" type="primary">WBGene00273472</name>
</gene>
<proteinExistence type="predicted"/>
<evidence type="ECO:0000313" key="2">
    <source>
        <dbReference type="Proteomes" id="UP000005239"/>
    </source>
</evidence>
<dbReference type="EnsemblMetazoa" id="PPA35103.1">
    <property type="protein sequence ID" value="PPA35103.1"/>
    <property type="gene ID" value="WBGene00273472"/>
</dbReference>